<proteinExistence type="predicted"/>
<evidence type="ECO:0000313" key="1">
    <source>
        <dbReference type="EMBL" id="ODV70501.1"/>
    </source>
</evidence>
<dbReference type="EMBL" id="KV454538">
    <property type="protein sequence ID" value="ODV70501.1"/>
    <property type="molecule type" value="Genomic_DNA"/>
</dbReference>
<keyword evidence="2" id="KW-1185">Reference proteome</keyword>
<reference evidence="2" key="1">
    <citation type="submission" date="2016-05" db="EMBL/GenBank/DDBJ databases">
        <title>Comparative genomics of biotechnologically important yeasts.</title>
        <authorList>
            <consortium name="DOE Joint Genome Institute"/>
            <person name="Riley R."/>
            <person name="Haridas S."/>
            <person name="Wolfe K.H."/>
            <person name="Lopes M.R."/>
            <person name="Hittinger C.T."/>
            <person name="Goker M."/>
            <person name="Salamov A."/>
            <person name="Wisecaver J."/>
            <person name="Long T.M."/>
            <person name="Aerts A.L."/>
            <person name="Barry K."/>
            <person name="Choi C."/>
            <person name="Clum A."/>
            <person name="Coughlan A.Y."/>
            <person name="Deshpande S."/>
            <person name="Douglass A.P."/>
            <person name="Hanson S.J."/>
            <person name="Klenk H.-P."/>
            <person name="Labutti K."/>
            <person name="Lapidus A."/>
            <person name="Lindquist E."/>
            <person name="Lipzen A."/>
            <person name="Meier-Kolthoff J.P."/>
            <person name="Ohm R.A."/>
            <person name="Otillar R.P."/>
            <person name="Pangilinan J."/>
            <person name="Peng Y."/>
            <person name="Rokas A."/>
            <person name="Rosa C.A."/>
            <person name="Scheuner C."/>
            <person name="Sibirny A.A."/>
            <person name="Slot J.C."/>
            <person name="Stielow J.B."/>
            <person name="Sun H."/>
            <person name="Kurtzman C.P."/>
            <person name="Blackwell M."/>
            <person name="Grigoriev I.V."/>
            <person name="Jeffries T.W."/>
        </authorList>
    </citation>
    <scope>NUCLEOTIDE SEQUENCE [LARGE SCALE GENOMIC DNA]</scope>
    <source>
        <strain evidence="2">NRRL Y-1933</strain>
    </source>
</reference>
<organism evidence="1 2">
    <name type="scientific">Hyphopichia burtonii NRRL Y-1933</name>
    <dbReference type="NCBI Taxonomy" id="984485"/>
    <lineage>
        <taxon>Eukaryota</taxon>
        <taxon>Fungi</taxon>
        <taxon>Dikarya</taxon>
        <taxon>Ascomycota</taxon>
        <taxon>Saccharomycotina</taxon>
        <taxon>Pichiomycetes</taxon>
        <taxon>Debaryomycetaceae</taxon>
        <taxon>Hyphopichia</taxon>
    </lineage>
</organism>
<dbReference type="Proteomes" id="UP000095085">
    <property type="component" value="Unassembled WGS sequence"/>
</dbReference>
<name>A0A1E4RTH5_9ASCO</name>
<dbReference type="OrthoDB" id="4020388at2759"/>
<dbReference type="RefSeq" id="XP_020079568.1">
    <property type="nucleotide sequence ID" value="XM_020220687.1"/>
</dbReference>
<sequence>MSSKPDNSYEGQIENLQKLRATLELVKQSTNNIYKDIQTVHLNNQQIMQLAHTTAKLLDNLE</sequence>
<evidence type="ECO:0000313" key="2">
    <source>
        <dbReference type="Proteomes" id="UP000095085"/>
    </source>
</evidence>
<gene>
    <name evidence="1" type="ORF">HYPBUDRAFT_151794</name>
</gene>
<dbReference type="AlphaFoldDB" id="A0A1E4RTH5"/>
<dbReference type="GeneID" id="30995237"/>
<accession>A0A1E4RTH5</accession>
<protein>
    <submittedName>
        <fullName evidence="1">Uncharacterized protein</fullName>
    </submittedName>
</protein>